<dbReference type="SUPFAM" id="SSF51261">
    <property type="entry name" value="Duplicated hybrid motif"/>
    <property type="match status" value="1"/>
</dbReference>
<dbReference type="CDD" id="cd00118">
    <property type="entry name" value="LysM"/>
    <property type="match status" value="3"/>
</dbReference>
<dbReference type="Gene3D" id="2.70.70.10">
    <property type="entry name" value="Glucose Permease (Domain IIA)"/>
    <property type="match status" value="1"/>
</dbReference>
<protein>
    <recommendedName>
        <fullName evidence="1">LysM domain-containing protein</fullName>
    </recommendedName>
</protein>
<dbReference type="SUPFAM" id="SSF54106">
    <property type="entry name" value="LysM domain"/>
    <property type="match status" value="3"/>
</dbReference>
<dbReference type="InterPro" id="IPR016047">
    <property type="entry name" value="M23ase_b-sheet_dom"/>
</dbReference>
<keyword evidence="3" id="KW-1185">Reference proteome</keyword>
<dbReference type="SMART" id="SM00257">
    <property type="entry name" value="LysM"/>
    <property type="match status" value="3"/>
</dbReference>
<dbReference type="CDD" id="cd12797">
    <property type="entry name" value="M23_peptidase"/>
    <property type="match status" value="1"/>
</dbReference>
<accession>A0A2R6XN22</accession>
<dbReference type="OMA" id="TIASQCM"/>
<evidence type="ECO:0000313" key="3">
    <source>
        <dbReference type="Proteomes" id="UP000244005"/>
    </source>
</evidence>
<organism evidence="2 3">
    <name type="scientific">Marchantia polymorpha</name>
    <name type="common">Common liverwort</name>
    <name type="synonym">Marchantia aquatica</name>
    <dbReference type="NCBI Taxonomy" id="3197"/>
    <lineage>
        <taxon>Eukaryota</taxon>
        <taxon>Viridiplantae</taxon>
        <taxon>Streptophyta</taxon>
        <taxon>Embryophyta</taxon>
        <taxon>Marchantiophyta</taxon>
        <taxon>Marchantiopsida</taxon>
        <taxon>Marchantiidae</taxon>
        <taxon>Marchantiales</taxon>
        <taxon>Marchantiaceae</taxon>
        <taxon>Marchantia</taxon>
    </lineage>
</organism>
<dbReference type="OrthoDB" id="415618at2759"/>
<dbReference type="GO" id="GO:0004222">
    <property type="term" value="F:metalloendopeptidase activity"/>
    <property type="evidence" value="ECO:0000318"/>
    <property type="project" value="GO_Central"/>
</dbReference>
<feature type="domain" description="LysM" evidence="1">
    <location>
        <begin position="151"/>
        <end position="194"/>
    </location>
</feature>
<dbReference type="InterPro" id="IPR036779">
    <property type="entry name" value="LysM_dom_sf"/>
</dbReference>
<feature type="domain" description="LysM" evidence="1">
    <location>
        <begin position="256"/>
        <end position="299"/>
    </location>
</feature>
<proteinExistence type="predicted"/>
<name>A0A2R6XN22_MARPO</name>
<dbReference type="Proteomes" id="UP000244005">
    <property type="component" value="Unassembled WGS sequence"/>
</dbReference>
<dbReference type="InterPro" id="IPR050570">
    <property type="entry name" value="Cell_wall_metabolism_enzyme"/>
</dbReference>
<dbReference type="InterPro" id="IPR011055">
    <property type="entry name" value="Dup_hybrid_motif"/>
</dbReference>
<dbReference type="Gene3D" id="3.10.350.10">
    <property type="entry name" value="LysM domain"/>
    <property type="match status" value="3"/>
</dbReference>
<evidence type="ECO:0000313" key="2">
    <source>
        <dbReference type="EMBL" id="PTQ47503.1"/>
    </source>
</evidence>
<evidence type="ECO:0000259" key="1">
    <source>
        <dbReference type="PROSITE" id="PS51782"/>
    </source>
</evidence>
<sequence length="492" mass="54557">MVWEWLWPNSSEGVRLSATREIALNFASVTLSTGFVAEDFCEIEVQKGDWLHDIGRRYNVDVRSLLKANPNIFNPNSLKVGTRIKVPCPPTVIGTTPQSDVSGRASLSTGIDPGMSNLPTKAVVSLGHPPEIFTLSKALVLLSQVLWKKEREYKVVEGDNLEWLAEKFGTSVKSIKKLNNLQDDVICTGSILKIERSRAFEQRMSLGRKASVPERNAAVEGVRIDTFLKTPLSFNPIFKVRLPVLKNKNLKSLTPKTVKVQYGDTLADIAYTNGLTIRELQRLNHLRDDVIFEGDVLAVSSGPSKMDPADLRPGRRRTNRPLFSRQVLGGLGVGGPKQLARSESFKGGLKTEGRWKRRKKGFQVEEKWMRFTAPLTEGFVSSPFGWRWGAFHEGVDLAADQGTPILASDKGTVTFAGWSGGRYGYLIAIQHEGGFITRYAHCCSIHARVGQQVARGQHVAAVGSTGRSSGPHLHFEVRRNGEALDPFHWVYL</sequence>
<dbReference type="PROSITE" id="PS51782">
    <property type="entry name" value="LYSM"/>
    <property type="match status" value="3"/>
</dbReference>
<dbReference type="EMBL" id="KZ772680">
    <property type="protein sequence ID" value="PTQ47503.1"/>
    <property type="molecule type" value="Genomic_DNA"/>
</dbReference>
<dbReference type="InterPro" id="IPR018392">
    <property type="entry name" value="LysM"/>
</dbReference>
<reference evidence="3" key="1">
    <citation type="journal article" date="2017" name="Cell">
        <title>Insights into land plant evolution garnered from the Marchantia polymorpha genome.</title>
        <authorList>
            <person name="Bowman J.L."/>
            <person name="Kohchi T."/>
            <person name="Yamato K.T."/>
            <person name="Jenkins J."/>
            <person name="Shu S."/>
            <person name="Ishizaki K."/>
            <person name="Yamaoka S."/>
            <person name="Nishihama R."/>
            <person name="Nakamura Y."/>
            <person name="Berger F."/>
            <person name="Adam C."/>
            <person name="Aki S.S."/>
            <person name="Althoff F."/>
            <person name="Araki T."/>
            <person name="Arteaga-Vazquez M.A."/>
            <person name="Balasubrmanian S."/>
            <person name="Barry K."/>
            <person name="Bauer D."/>
            <person name="Boehm C.R."/>
            <person name="Briginshaw L."/>
            <person name="Caballero-Perez J."/>
            <person name="Catarino B."/>
            <person name="Chen F."/>
            <person name="Chiyoda S."/>
            <person name="Chovatia M."/>
            <person name="Davies K.M."/>
            <person name="Delmans M."/>
            <person name="Demura T."/>
            <person name="Dierschke T."/>
            <person name="Dolan L."/>
            <person name="Dorantes-Acosta A.E."/>
            <person name="Eklund D.M."/>
            <person name="Florent S.N."/>
            <person name="Flores-Sandoval E."/>
            <person name="Fujiyama A."/>
            <person name="Fukuzawa H."/>
            <person name="Galik B."/>
            <person name="Grimanelli D."/>
            <person name="Grimwood J."/>
            <person name="Grossniklaus U."/>
            <person name="Hamada T."/>
            <person name="Haseloff J."/>
            <person name="Hetherington A.J."/>
            <person name="Higo A."/>
            <person name="Hirakawa Y."/>
            <person name="Hundley H.N."/>
            <person name="Ikeda Y."/>
            <person name="Inoue K."/>
            <person name="Inoue S.I."/>
            <person name="Ishida S."/>
            <person name="Jia Q."/>
            <person name="Kakita M."/>
            <person name="Kanazawa T."/>
            <person name="Kawai Y."/>
            <person name="Kawashima T."/>
            <person name="Kennedy M."/>
            <person name="Kinose K."/>
            <person name="Kinoshita T."/>
            <person name="Kohara Y."/>
            <person name="Koide E."/>
            <person name="Komatsu K."/>
            <person name="Kopischke S."/>
            <person name="Kubo M."/>
            <person name="Kyozuka J."/>
            <person name="Lagercrantz U."/>
            <person name="Lin S.S."/>
            <person name="Lindquist E."/>
            <person name="Lipzen A.M."/>
            <person name="Lu C.W."/>
            <person name="De Luna E."/>
            <person name="Martienssen R.A."/>
            <person name="Minamino N."/>
            <person name="Mizutani M."/>
            <person name="Mizutani M."/>
            <person name="Mochizuki N."/>
            <person name="Monte I."/>
            <person name="Mosher R."/>
            <person name="Nagasaki H."/>
            <person name="Nakagami H."/>
            <person name="Naramoto S."/>
            <person name="Nishitani K."/>
            <person name="Ohtani M."/>
            <person name="Okamoto T."/>
            <person name="Okumura M."/>
            <person name="Phillips J."/>
            <person name="Pollak B."/>
            <person name="Reinders A."/>
            <person name="Rovekamp M."/>
            <person name="Sano R."/>
            <person name="Sawa S."/>
            <person name="Schmid M.W."/>
            <person name="Shirakawa M."/>
            <person name="Solano R."/>
            <person name="Spunde A."/>
            <person name="Suetsugu N."/>
            <person name="Sugano S."/>
            <person name="Sugiyama A."/>
            <person name="Sun R."/>
            <person name="Suzuki Y."/>
            <person name="Takenaka M."/>
            <person name="Takezawa D."/>
            <person name="Tomogane H."/>
            <person name="Tsuzuki M."/>
            <person name="Ueda T."/>
            <person name="Umeda M."/>
            <person name="Ward J.M."/>
            <person name="Watanabe Y."/>
            <person name="Yazaki K."/>
            <person name="Yokoyama R."/>
            <person name="Yoshitake Y."/>
            <person name="Yotsui I."/>
            <person name="Zachgo S."/>
            <person name="Schmutz J."/>
        </authorList>
    </citation>
    <scope>NUCLEOTIDE SEQUENCE [LARGE SCALE GENOMIC DNA]</scope>
    <source>
        <strain evidence="3">Tak-1</strain>
    </source>
</reference>
<dbReference type="Gramene" id="Mp8g09720.1">
    <property type="protein sequence ID" value="Mp8g09720.1.cds"/>
    <property type="gene ID" value="Mp8g09720"/>
</dbReference>
<gene>
    <name evidence="2" type="ORF">MARPO_0008s0249</name>
</gene>
<dbReference type="Pfam" id="PF01476">
    <property type="entry name" value="LysM"/>
    <property type="match status" value="3"/>
</dbReference>
<dbReference type="AlphaFoldDB" id="A0A2R6XN22"/>
<dbReference type="Pfam" id="PF01551">
    <property type="entry name" value="Peptidase_M23"/>
    <property type="match status" value="1"/>
</dbReference>
<dbReference type="PANTHER" id="PTHR21666:SF270">
    <property type="entry name" value="MUREIN HYDROLASE ACTIVATOR ENVC"/>
    <property type="match status" value="1"/>
</dbReference>
<dbReference type="PANTHER" id="PTHR21666">
    <property type="entry name" value="PEPTIDASE-RELATED"/>
    <property type="match status" value="1"/>
</dbReference>
<feature type="domain" description="LysM" evidence="1">
    <location>
        <begin position="41"/>
        <end position="86"/>
    </location>
</feature>